<dbReference type="RefSeq" id="WP_151112502.1">
    <property type="nucleotide sequence ID" value="NZ_JACSQO010000013.1"/>
</dbReference>
<dbReference type="Pfam" id="PF17283">
    <property type="entry name" value="Zn_ribbon_SprT"/>
    <property type="match status" value="1"/>
</dbReference>
<accession>A0ABR8REE8</accession>
<dbReference type="Pfam" id="PF10263">
    <property type="entry name" value="SprT-like"/>
    <property type="match status" value="1"/>
</dbReference>
<dbReference type="EMBL" id="JACSQO010000013">
    <property type="protein sequence ID" value="MBD7946166.1"/>
    <property type="molecule type" value="Genomic_DNA"/>
</dbReference>
<proteinExistence type="predicted"/>
<feature type="domain" description="SprT-like" evidence="1">
    <location>
        <begin position="4"/>
        <end position="150"/>
    </location>
</feature>
<comment type="caution">
    <text evidence="2">The sequence shown here is derived from an EMBL/GenBank/DDBJ whole genome shotgun (WGS) entry which is preliminary data.</text>
</comment>
<reference evidence="2 3" key="1">
    <citation type="submission" date="2020-08" db="EMBL/GenBank/DDBJ databases">
        <title>A Genomic Blueprint of the Chicken Gut Microbiome.</title>
        <authorList>
            <person name="Gilroy R."/>
            <person name="Ravi A."/>
            <person name="Getino M."/>
            <person name="Pursley I."/>
            <person name="Horton D.L."/>
            <person name="Alikhan N.-F."/>
            <person name="Baker D."/>
            <person name="Gharbi K."/>
            <person name="Hall N."/>
            <person name="Watson M."/>
            <person name="Adriaenssens E.M."/>
            <person name="Foster-Nyarko E."/>
            <person name="Jarju S."/>
            <person name="Secka A."/>
            <person name="Antonio M."/>
            <person name="Oren A."/>
            <person name="Chaudhuri R."/>
            <person name="La Ragione R.M."/>
            <person name="Hildebrand F."/>
            <person name="Pallen M.J."/>
        </authorList>
    </citation>
    <scope>NUCLEOTIDE SEQUENCE [LARGE SCALE GENOMIC DNA]</scope>
    <source>
        <strain evidence="2 3">Sa2BUA9</strain>
    </source>
</reference>
<dbReference type="NCBIfam" id="NF003339">
    <property type="entry name" value="PRK04351.1"/>
    <property type="match status" value="1"/>
</dbReference>
<keyword evidence="3" id="KW-1185">Reference proteome</keyword>
<evidence type="ECO:0000313" key="2">
    <source>
        <dbReference type="EMBL" id="MBD7946166.1"/>
    </source>
</evidence>
<name>A0ABR8REE8_9BACI</name>
<dbReference type="InterPro" id="IPR035240">
    <property type="entry name" value="SprT_Zn_ribbon"/>
</dbReference>
<dbReference type="Proteomes" id="UP000640786">
    <property type="component" value="Unassembled WGS sequence"/>
</dbReference>
<gene>
    <name evidence="2" type="ORF">H9650_18830</name>
</gene>
<dbReference type="InterPro" id="IPR006640">
    <property type="entry name" value="SprT-like_domain"/>
</dbReference>
<evidence type="ECO:0000259" key="1">
    <source>
        <dbReference type="SMART" id="SM00731"/>
    </source>
</evidence>
<protein>
    <submittedName>
        <fullName evidence="2">SprT family protein</fullName>
    </submittedName>
</protein>
<organism evidence="2 3">
    <name type="scientific">Psychrobacillus faecigallinarum</name>
    <dbReference type="NCBI Taxonomy" id="2762235"/>
    <lineage>
        <taxon>Bacteria</taxon>
        <taxon>Bacillati</taxon>
        <taxon>Bacillota</taxon>
        <taxon>Bacilli</taxon>
        <taxon>Bacillales</taxon>
        <taxon>Bacillaceae</taxon>
        <taxon>Psychrobacillus</taxon>
    </lineage>
</organism>
<sequence>MTDEQLSELVSKISKEIFGKEFRHKACFNKRLRSTGGRYMLRTHIIEINPLVLEKHGMKELIGVIKHELCHYHLHIEAKGYKHRDADFRQLLKQTDSPRFCSTLVEPKRQPRTKVYMYKCSKCGLLYRRKIRVNTHKFKCGKCFGDLVLSSSKKI</sequence>
<dbReference type="SMART" id="SM00731">
    <property type="entry name" value="SprT"/>
    <property type="match status" value="1"/>
</dbReference>
<evidence type="ECO:0000313" key="3">
    <source>
        <dbReference type="Proteomes" id="UP000640786"/>
    </source>
</evidence>